<feature type="region of interest" description="Disordered" evidence="1">
    <location>
        <begin position="690"/>
        <end position="843"/>
    </location>
</feature>
<feature type="region of interest" description="Disordered" evidence="1">
    <location>
        <begin position="529"/>
        <end position="548"/>
    </location>
</feature>
<dbReference type="Proteomes" id="UP001152798">
    <property type="component" value="Chromosome 1"/>
</dbReference>
<evidence type="ECO:0008006" key="4">
    <source>
        <dbReference type="Google" id="ProtNLM"/>
    </source>
</evidence>
<dbReference type="AlphaFoldDB" id="A0A9P0H034"/>
<feature type="compositionally biased region" description="Polar residues" evidence="1">
    <location>
        <begin position="775"/>
        <end position="788"/>
    </location>
</feature>
<proteinExistence type="predicted"/>
<feature type="compositionally biased region" description="Polar residues" evidence="1">
    <location>
        <begin position="127"/>
        <end position="141"/>
    </location>
</feature>
<feature type="compositionally biased region" description="Basic and acidic residues" evidence="1">
    <location>
        <begin position="41"/>
        <end position="61"/>
    </location>
</feature>
<dbReference type="InterPro" id="IPR023674">
    <property type="entry name" value="Ribosomal_uL1-like"/>
</dbReference>
<evidence type="ECO:0000256" key="1">
    <source>
        <dbReference type="SAM" id="MobiDB-lite"/>
    </source>
</evidence>
<dbReference type="OrthoDB" id="10251727at2759"/>
<dbReference type="SUPFAM" id="SSF56808">
    <property type="entry name" value="Ribosomal protein L1"/>
    <property type="match status" value="1"/>
</dbReference>
<feature type="region of interest" description="Disordered" evidence="1">
    <location>
        <begin position="593"/>
        <end position="676"/>
    </location>
</feature>
<dbReference type="Pfam" id="PF00687">
    <property type="entry name" value="Ribosomal_L1"/>
    <property type="match status" value="1"/>
</dbReference>
<accession>A0A9P0H034</accession>
<evidence type="ECO:0000313" key="3">
    <source>
        <dbReference type="Proteomes" id="UP001152798"/>
    </source>
</evidence>
<feature type="compositionally biased region" description="Acidic residues" evidence="1">
    <location>
        <begin position="634"/>
        <end position="674"/>
    </location>
</feature>
<protein>
    <recommendedName>
        <fullName evidence="4">Ribosomal L1 domain-containing protein 1</fullName>
    </recommendedName>
</protein>
<feature type="compositionally biased region" description="Polar residues" evidence="1">
    <location>
        <begin position="150"/>
        <end position="159"/>
    </location>
</feature>
<feature type="compositionally biased region" description="Acidic residues" evidence="1">
    <location>
        <begin position="603"/>
        <end position="627"/>
    </location>
</feature>
<feature type="compositionally biased region" description="Basic and acidic residues" evidence="1">
    <location>
        <begin position="83"/>
        <end position="92"/>
    </location>
</feature>
<feature type="region of interest" description="Disordered" evidence="1">
    <location>
        <begin position="1"/>
        <end position="209"/>
    </location>
</feature>
<dbReference type="InterPro" id="IPR028364">
    <property type="entry name" value="Ribosomal_uL1/biogenesis"/>
</dbReference>
<feature type="compositionally biased region" description="Basic and acidic residues" evidence="1">
    <location>
        <begin position="531"/>
        <end position="543"/>
    </location>
</feature>
<feature type="region of interest" description="Disordered" evidence="1">
    <location>
        <begin position="250"/>
        <end position="280"/>
    </location>
</feature>
<feature type="compositionally biased region" description="Basic and acidic residues" evidence="1">
    <location>
        <begin position="743"/>
        <end position="760"/>
    </location>
</feature>
<organism evidence="2 3">
    <name type="scientific">Nezara viridula</name>
    <name type="common">Southern green stink bug</name>
    <name type="synonym">Cimex viridulus</name>
    <dbReference type="NCBI Taxonomy" id="85310"/>
    <lineage>
        <taxon>Eukaryota</taxon>
        <taxon>Metazoa</taxon>
        <taxon>Ecdysozoa</taxon>
        <taxon>Arthropoda</taxon>
        <taxon>Hexapoda</taxon>
        <taxon>Insecta</taxon>
        <taxon>Pterygota</taxon>
        <taxon>Neoptera</taxon>
        <taxon>Paraneoptera</taxon>
        <taxon>Hemiptera</taxon>
        <taxon>Heteroptera</taxon>
        <taxon>Panheteroptera</taxon>
        <taxon>Pentatomomorpha</taxon>
        <taxon>Pentatomoidea</taxon>
        <taxon>Pentatomidae</taxon>
        <taxon>Pentatominae</taxon>
        <taxon>Nezara</taxon>
    </lineage>
</organism>
<keyword evidence="3" id="KW-1185">Reference proteome</keyword>
<evidence type="ECO:0000313" key="2">
    <source>
        <dbReference type="EMBL" id="CAH1389851.1"/>
    </source>
</evidence>
<feature type="compositionally biased region" description="Basic residues" evidence="1">
    <location>
        <begin position="260"/>
        <end position="272"/>
    </location>
</feature>
<sequence>MKTPKVATPKPKLKFNTPKSGIVRKSLGNNSTASLKKLSTKGKEHMLSVVKDNEANVEFKNKTPKKGRMSLPANVLRNSKPSPENRSDEKTLKKSPNTKKLGNPESPKSGKKNKEANKTPAKHTPVSKPQNLKKTPQNKNVPENLFTPASVENNTSPVKQNVELKKNKVPFNLDDSLATQTPNGLGQKKRSSSIKAKPNSPEVELGLQLEEALSPKSKKEKKKKMSLALKVAAEGKVTVNQKVVKKLDTTSNTVVNSDSKKKKRRRNRKSNQKKVEQTNLKKVEPKPSFLKHINVMNAITALLKSSKSQKADLLSGDDYIFLQFSLFKVSKDAKGVYKVALPHCILPDSPEVCLVVPDLKGKRNEPEEAIDHYKELLKNNDITSITEIIPVRKLKQEYSQFEESRRLANRFDCIISDGRITHIAKLGKRFARAKKCICPIKFNSKTLKEDIARGLRKVAIFSSGRGTSFSVKCGRRGMSAGDIADNIVAIGEFLANNETLIGEPLNISLAAIKTSLSSAFPVYVSAATPNDVRKPKGKQREIEEPVEDEISTVQDGTVVVYPSGNVKVKKRKNEESKDDADLKQKGIKKSKTNVSKKVKVETDSSDDDDIDDDSDVDIDSSNDDDLAVDSLNGTDDEASDDESEVEGEDEEEEEEEEDDDDDDDDRSIDEGEIEAAEKAYLEELRILQEEIGKKKAKKSSKTANVVEKKEDKVTQQKKSTAVKGEKKLKKGLQKEQNQTKKGALKEQDTNTKGKKADKLIQQKGNRNQNQKENKFGSPQTQQKGNRNQNQKENKFGSPQNQQKGKIQHFGQGKGPNKKNAQKGGSPKQGKKQFKKGPGGKNKN</sequence>
<gene>
    <name evidence="2" type="ORF">NEZAVI_LOCUS1153</name>
</gene>
<feature type="compositionally biased region" description="Polar residues" evidence="1">
    <location>
        <begin position="795"/>
        <end position="804"/>
    </location>
</feature>
<reference evidence="2" key="1">
    <citation type="submission" date="2022-01" db="EMBL/GenBank/DDBJ databases">
        <authorList>
            <person name="King R."/>
        </authorList>
    </citation>
    <scope>NUCLEOTIDE SEQUENCE</scope>
</reference>
<name>A0A9P0H034_NEZVI</name>
<dbReference type="EMBL" id="OV725077">
    <property type="protein sequence ID" value="CAH1389851.1"/>
    <property type="molecule type" value="Genomic_DNA"/>
</dbReference>